<evidence type="ECO:0000256" key="4">
    <source>
        <dbReference type="ARBA" id="ARBA00022857"/>
    </source>
</evidence>
<protein>
    <recommendedName>
        <fullName evidence="10">4-hydroxy-tetrahydrodipicolinate reductase</fullName>
        <ecNumber evidence="10">1.17.1.8</ecNumber>
    </recommendedName>
</protein>
<evidence type="ECO:0000256" key="10">
    <source>
        <dbReference type="ARBA" id="ARBA00038983"/>
    </source>
</evidence>
<evidence type="ECO:0000259" key="13">
    <source>
        <dbReference type="Pfam" id="PF01113"/>
    </source>
</evidence>
<dbReference type="PANTHER" id="PTHR20836:SF0">
    <property type="entry name" value="4-HYDROXY-TETRAHYDRODIPICOLINATE REDUCTASE 1, CHLOROPLASTIC-RELATED"/>
    <property type="match status" value="1"/>
</dbReference>
<evidence type="ECO:0000256" key="11">
    <source>
        <dbReference type="ARBA" id="ARBA00049080"/>
    </source>
</evidence>
<dbReference type="InterPro" id="IPR023940">
    <property type="entry name" value="DHDPR_bac"/>
</dbReference>
<dbReference type="Gene3D" id="3.40.50.720">
    <property type="entry name" value="NAD(P)-binding Rossmann-like Domain"/>
    <property type="match status" value="1"/>
</dbReference>
<dbReference type="NCBIfam" id="TIGR00036">
    <property type="entry name" value="dapB"/>
    <property type="match status" value="1"/>
</dbReference>
<evidence type="ECO:0000256" key="6">
    <source>
        <dbReference type="ARBA" id="ARBA00023002"/>
    </source>
</evidence>
<evidence type="ECO:0000259" key="14">
    <source>
        <dbReference type="Pfam" id="PF05173"/>
    </source>
</evidence>
<evidence type="ECO:0000256" key="9">
    <source>
        <dbReference type="ARBA" id="ARBA00037922"/>
    </source>
</evidence>
<dbReference type="FunFam" id="3.30.360.10:FF:000004">
    <property type="entry name" value="4-hydroxy-tetrahydrodipicolinate reductase"/>
    <property type="match status" value="1"/>
</dbReference>
<keyword evidence="7" id="KW-0520">NAD</keyword>
<keyword evidence="8" id="KW-0457">Lysine biosynthesis</keyword>
<dbReference type="EMBL" id="UOED01000030">
    <property type="protein sequence ID" value="VAV87889.1"/>
    <property type="molecule type" value="Genomic_DNA"/>
</dbReference>
<dbReference type="Pfam" id="PF01113">
    <property type="entry name" value="DapB_N"/>
    <property type="match status" value="1"/>
</dbReference>
<evidence type="ECO:0000256" key="2">
    <source>
        <dbReference type="ARBA" id="ARBA00022490"/>
    </source>
</evidence>
<dbReference type="Gene3D" id="3.30.360.10">
    <property type="entry name" value="Dihydrodipicolinate Reductase, domain 2"/>
    <property type="match status" value="1"/>
</dbReference>
<name>A0A3B0R6R1_9ZZZZ</name>
<dbReference type="PANTHER" id="PTHR20836">
    <property type="entry name" value="DIHYDRODIPICOLINATE REDUCTASE"/>
    <property type="match status" value="1"/>
</dbReference>
<comment type="catalytic activity">
    <reaction evidence="12">
        <text>(S)-2,3,4,5-tetrahydrodipicolinate + NAD(+) + H2O = (2S,4S)-4-hydroxy-2,3,4,5-tetrahydrodipicolinate + NADH + H(+)</text>
        <dbReference type="Rhea" id="RHEA:35323"/>
        <dbReference type="ChEBI" id="CHEBI:15377"/>
        <dbReference type="ChEBI" id="CHEBI:15378"/>
        <dbReference type="ChEBI" id="CHEBI:16845"/>
        <dbReference type="ChEBI" id="CHEBI:57540"/>
        <dbReference type="ChEBI" id="CHEBI:57945"/>
        <dbReference type="ChEBI" id="CHEBI:67139"/>
        <dbReference type="EC" id="1.17.1.8"/>
    </reaction>
</comment>
<reference evidence="15" key="1">
    <citation type="submission" date="2018-06" db="EMBL/GenBank/DDBJ databases">
        <authorList>
            <person name="Zhirakovskaya E."/>
        </authorList>
    </citation>
    <scope>NUCLEOTIDE SEQUENCE</scope>
</reference>
<dbReference type="GO" id="GO:0019877">
    <property type="term" value="P:diaminopimelate biosynthetic process"/>
    <property type="evidence" value="ECO:0007669"/>
    <property type="project" value="UniProtKB-KW"/>
</dbReference>
<evidence type="ECO:0000256" key="7">
    <source>
        <dbReference type="ARBA" id="ARBA00023027"/>
    </source>
</evidence>
<organism evidence="15">
    <name type="scientific">hydrothermal vent metagenome</name>
    <dbReference type="NCBI Taxonomy" id="652676"/>
    <lineage>
        <taxon>unclassified sequences</taxon>
        <taxon>metagenomes</taxon>
        <taxon>ecological metagenomes</taxon>
    </lineage>
</organism>
<keyword evidence="6 15" id="KW-0560">Oxidoreductase</keyword>
<comment type="similarity">
    <text evidence="1">Belongs to the DapB family.</text>
</comment>
<evidence type="ECO:0000256" key="5">
    <source>
        <dbReference type="ARBA" id="ARBA00022915"/>
    </source>
</evidence>
<dbReference type="HAMAP" id="MF_00102">
    <property type="entry name" value="DapB"/>
    <property type="match status" value="1"/>
</dbReference>
<evidence type="ECO:0000256" key="8">
    <source>
        <dbReference type="ARBA" id="ARBA00023154"/>
    </source>
</evidence>
<accession>A0A3B0R6R1</accession>
<feature type="domain" description="Dihydrodipicolinate reductase N-terminal" evidence="13">
    <location>
        <begin position="7"/>
        <end position="129"/>
    </location>
</feature>
<dbReference type="SUPFAM" id="SSF55347">
    <property type="entry name" value="Glyceraldehyde-3-phosphate dehydrogenase-like, C-terminal domain"/>
    <property type="match status" value="1"/>
</dbReference>
<dbReference type="InterPro" id="IPR000846">
    <property type="entry name" value="DapB_N"/>
</dbReference>
<dbReference type="GO" id="GO:0009089">
    <property type="term" value="P:lysine biosynthetic process via diaminopimelate"/>
    <property type="evidence" value="ECO:0007669"/>
    <property type="project" value="InterPro"/>
</dbReference>
<comment type="pathway">
    <text evidence="9">Amino-acid biosynthesis; L-lysine biosynthesis via DAP pathway; (S)-tetrahydrodipicolinate from L-aspartate: step 4/4.</text>
</comment>
<evidence type="ECO:0000256" key="1">
    <source>
        <dbReference type="ARBA" id="ARBA00006642"/>
    </source>
</evidence>
<keyword evidence="3" id="KW-0028">Amino-acid biosynthesis</keyword>
<feature type="domain" description="Dihydrodipicolinate reductase C-terminal" evidence="14">
    <location>
        <begin position="132"/>
        <end position="268"/>
    </location>
</feature>
<dbReference type="PIRSF" id="PIRSF000161">
    <property type="entry name" value="DHPR"/>
    <property type="match status" value="1"/>
</dbReference>
<evidence type="ECO:0000256" key="12">
    <source>
        <dbReference type="ARBA" id="ARBA00049396"/>
    </source>
</evidence>
<dbReference type="CDD" id="cd02274">
    <property type="entry name" value="DHDPR_N"/>
    <property type="match status" value="1"/>
</dbReference>
<evidence type="ECO:0000256" key="3">
    <source>
        <dbReference type="ARBA" id="ARBA00022605"/>
    </source>
</evidence>
<dbReference type="SUPFAM" id="SSF51735">
    <property type="entry name" value="NAD(P)-binding Rossmann-fold domains"/>
    <property type="match status" value="1"/>
</dbReference>
<gene>
    <name evidence="15" type="ORF">MNBD_ALPHA02-1148</name>
</gene>
<dbReference type="InterPro" id="IPR022663">
    <property type="entry name" value="DapB_C"/>
</dbReference>
<dbReference type="PROSITE" id="PS01298">
    <property type="entry name" value="DAPB"/>
    <property type="match status" value="1"/>
</dbReference>
<dbReference type="GO" id="GO:0008839">
    <property type="term" value="F:4-hydroxy-tetrahydrodipicolinate reductase"/>
    <property type="evidence" value="ECO:0007669"/>
    <property type="project" value="UniProtKB-EC"/>
</dbReference>
<keyword evidence="5" id="KW-0220">Diaminopimelate biosynthesis</keyword>
<evidence type="ECO:0000313" key="15">
    <source>
        <dbReference type="EMBL" id="VAV87889.1"/>
    </source>
</evidence>
<dbReference type="InterPro" id="IPR036291">
    <property type="entry name" value="NAD(P)-bd_dom_sf"/>
</dbReference>
<comment type="catalytic activity">
    <reaction evidence="11">
        <text>(S)-2,3,4,5-tetrahydrodipicolinate + NADP(+) + H2O = (2S,4S)-4-hydroxy-2,3,4,5-tetrahydrodipicolinate + NADPH + H(+)</text>
        <dbReference type="Rhea" id="RHEA:35331"/>
        <dbReference type="ChEBI" id="CHEBI:15377"/>
        <dbReference type="ChEBI" id="CHEBI:15378"/>
        <dbReference type="ChEBI" id="CHEBI:16845"/>
        <dbReference type="ChEBI" id="CHEBI:57783"/>
        <dbReference type="ChEBI" id="CHEBI:58349"/>
        <dbReference type="ChEBI" id="CHEBI:67139"/>
        <dbReference type="EC" id="1.17.1.8"/>
    </reaction>
</comment>
<dbReference type="AlphaFoldDB" id="A0A3B0R6R1"/>
<keyword evidence="2" id="KW-0963">Cytoplasm</keyword>
<proteinExistence type="inferred from homology"/>
<sequence length="273" mass="28805">MPEKHTKIGIVGCGGRMGQTLIGAVLDQKGARLSGGTERHDSPLIGQAIRHPATGVETPLTITGDAEALFITSDVVIDFTCPTATVLHSGFAAKHGTVHITGTTGMTMADEEALRGAAKSVPVVYASNFSLGVNLLFYLTRKAASLLDEDFDIEILEMHHRHKVDAPSGTALGLGEQAARGRGVDLKEVADRGRDGITGARKRGDIGFAVLRGGNVAGEHTVSFNADDERIELTHKAGNRAIFARGAVKAALWATGRKAGLYDMFDVLGLPKE</sequence>
<dbReference type="EC" id="1.17.1.8" evidence="10"/>
<dbReference type="InterPro" id="IPR022664">
    <property type="entry name" value="DapB_N_CS"/>
</dbReference>
<keyword evidence="4" id="KW-0521">NADP</keyword>
<dbReference type="Pfam" id="PF05173">
    <property type="entry name" value="DapB_C"/>
    <property type="match status" value="1"/>
</dbReference>